<accession>A0A2T1G645</accession>
<dbReference type="EMBL" id="PVWO01000320">
    <property type="protein sequence ID" value="PSB52660.1"/>
    <property type="molecule type" value="Genomic_DNA"/>
</dbReference>
<evidence type="ECO:0000313" key="1">
    <source>
        <dbReference type="EMBL" id="PSB52660.1"/>
    </source>
</evidence>
<sequence>MNLDQQVQSLIDGAPDAESRTSVTAIAPILQQFAATLPHITYYICQSPQGEWVITTLRNQHKPNLEIQVMYAFASVEDVREFNSGLLANSLAIEVPVIQLIFYLLAFPEIDRLVFLNDRDNLDRGQEITRDSLEESIARKLDRDRSFELPPDVC</sequence>
<dbReference type="RefSeq" id="WP_106309029.1">
    <property type="nucleotide sequence ID" value="NZ_PVWO01000320.1"/>
</dbReference>
<organism evidence="1 2">
    <name type="scientific">Chamaesiphon polymorphus CCALA 037</name>
    <dbReference type="NCBI Taxonomy" id="2107692"/>
    <lineage>
        <taxon>Bacteria</taxon>
        <taxon>Bacillati</taxon>
        <taxon>Cyanobacteriota</taxon>
        <taxon>Cyanophyceae</taxon>
        <taxon>Gomontiellales</taxon>
        <taxon>Chamaesiphonaceae</taxon>
        <taxon>Chamaesiphon</taxon>
    </lineage>
</organism>
<dbReference type="AlphaFoldDB" id="A0A2T1G645"/>
<gene>
    <name evidence="1" type="ORF">C7B77_20280</name>
</gene>
<reference evidence="1 2" key="1">
    <citation type="submission" date="2018-03" db="EMBL/GenBank/DDBJ databases">
        <title>The ancient ancestry and fast evolution of plastids.</title>
        <authorList>
            <person name="Moore K.R."/>
            <person name="Magnabosco C."/>
            <person name="Momper L."/>
            <person name="Gold D.A."/>
            <person name="Bosak T."/>
            <person name="Fournier G.P."/>
        </authorList>
    </citation>
    <scope>NUCLEOTIDE SEQUENCE [LARGE SCALE GENOMIC DNA]</scope>
    <source>
        <strain evidence="1 2">CCALA 037</strain>
    </source>
</reference>
<name>A0A2T1G645_9CYAN</name>
<proteinExistence type="predicted"/>
<dbReference type="OrthoDB" id="529355at2"/>
<keyword evidence="2" id="KW-1185">Reference proteome</keyword>
<protein>
    <submittedName>
        <fullName evidence="1">Uncharacterized protein</fullName>
    </submittedName>
</protein>
<comment type="caution">
    <text evidence="1">The sequence shown here is derived from an EMBL/GenBank/DDBJ whole genome shotgun (WGS) entry which is preliminary data.</text>
</comment>
<dbReference type="Proteomes" id="UP000238937">
    <property type="component" value="Unassembled WGS sequence"/>
</dbReference>
<evidence type="ECO:0000313" key="2">
    <source>
        <dbReference type="Proteomes" id="UP000238937"/>
    </source>
</evidence>